<feature type="chain" id="PRO_5022100784" evidence="3">
    <location>
        <begin position="22"/>
        <end position="251"/>
    </location>
</feature>
<dbReference type="RefSeq" id="WP_142603669.1">
    <property type="nucleotide sequence ID" value="NZ_FXSZ01000005.1"/>
</dbReference>
<proteinExistence type="inferred from homology"/>
<evidence type="ECO:0000313" key="5">
    <source>
        <dbReference type="Proteomes" id="UP000315971"/>
    </source>
</evidence>
<organism evidence="4 5">
    <name type="scientific">Solitalea koreensis</name>
    <dbReference type="NCBI Taxonomy" id="543615"/>
    <lineage>
        <taxon>Bacteria</taxon>
        <taxon>Pseudomonadati</taxon>
        <taxon>Bacteroidota</taxon>
        <taxon>Sphingobacteriia</taxon>
        <taxon>Sphingobacteriales</taxon>
        <taxon>Sphingobacteriaceae</taxon>
        <taxon>Solitalea</taxon>
    </lineage>
</organism>
<reference evidence="4 5" key="1">
    <citation type="submission" date="2017-05" db="EMBL/GenBank/DDBJ databases">
        <authorList>
            <person name="Varghese N."/>
            <person name="Submissions S."/>
        </authorList>
    </citation>
    <scope>NUCLEOTIDE SEQUENCE [LARGE SCALE GENOMIC DNA]</scope>
    <source>
        <strain evidence="4 5">DSM 21342</strain>
    </source>
</reference>
<feature type="binding site" evidence="2">
    <location>
        <position position="102"/>
    </location>
    <ligand>
        <name>Zn(2+)</name>
        <dbReference type="ChEBI" id="CHEBI:29105"/>
    </ligand>
</feature>
<comment type="similarity">
    <text evidence="1">Belongs to the beta-class carbonic anhydrase family.</text>
</comment>
<evidence type="ECO:0000256" key="1">
    <source>
        <dbReference type="ARBA" id="ARBA00006217"/>
    </source>
</evidence>
<keyword evidence="3" id="KW-0732">Signal</keyword>
<dbReference type="SMART" id="SM00947">
    <property type="entry name" value="Pro_CA"/>
    <property type="match status" value="1"/>
</dbReference>
<dbReference type="SUPFAM" id="SSF53056">
    <property type="entry name" value="beta-carbonic anhydrase, cab"/>
    <property type="match status" value="1"/>
</dbReference>
<dbReference type="InterPro" id="IPR001765">
    <property type="entry name" value="Carbonic_anhydrase"/>
</dbReference>
<dbReference type="Proteomes" id="UP000315971">
    <property type="component" value="Unassembled WGS sequence"/>
</dbReference>
<evidence type="ECO:0000256" key="2">
    <source>
        <dbReference type="PIRSR" id="PIRSR601765-1"/>
    </source>
</evidence>
<dbReference type="NCBIfam" id="NF011765">
    <property type="entry name" value="PRK15219.1"/>
    <property type="match status" value="1"/>
</dbReference>
<accession>A0A521D1D9</accession>
<dbReference type="PANTHER" id="PTHR11002:SF79">
    <property type="entry name" value="CARBONIC ANHYDRASE 2"/>
    <property type="match status" value="1"/>
</dbReference>
<dbReference type="OrthoDB" id="9797527at2"/>
<evidence type="ECO:0000313" key="4">
    <source>
        <dbReference type="EMBL" id="SMO65509.1"/>
    </source>
</evidence>
<keyword evidence="2" id="KW-0862">Zinc</keyword>
<dbReference type="GO" id="GO:0008270">
    <property type="term" value="F:zinc ion binding"/>
    <property type="evidence" value="ECO:0007669"/>
    <property type="project" value="InterPro"/>
</dbReference>
<dbReference type="CDD" id="cd03378">
    <property type="entry name" value="beta_CA_cladeC"/>
    <property type="match status" value="1"/>
</dbReference>
<keyword evidence="5" id="KW-1185">Reference proteome</keyword>
<feature type="binding site" evidence="2">
    <location>
        <position position="104"/>
    </location>
    <ligand>
        <name>Zn(2+)</name>
        <dbReference type="ChEBI" id="CHEBI:29105"/>
    </ligand>
</feature>
<feature type="binding site" evidence="2">
    <location>
        <position position="158"/>
    </location>
    <ligand>
        <name>Zn(2+)</name>
        <dbReference type="ChEBI" id="CHEBI:29105"/>
    </ligand>
</feature>
<evidence type="ECO:0000256" key="3">
    <source>
        <dbReference type="SAM" id="SignalP"/>
    </source>
</evidence>
<dbReference type="PANTHER" id="PTHR11002">
    <property type="entry name" value="CARBONIC ANHYDRASE"/>
    <property type="match status" value="1"/>
</dbReference>
<dbReference type="EMBL" id="FXSZ01000005">
    <property type="protein sequence ID" value="SMO65509.1"/>
    <property type="molecule type" value="Genomic_DNA"/>
</dbReference>
<comment type="cofactor">
    <cofactor evidence="2">
        <name>Zn(2+)</name>
        <dbReference type="ChEBI" id="CHEBI:29105"/>
    </cofactor>
    <text evidence="2">Binds 1 zinc ion per subunit.</text>
</comment>
<gene>
    <name evidence="4" type="ORF">SAMN06265350_105119</name>
</gene>
<name>A0A521D1D9_9SPHI</name>
<feature type="signal peptide" evidence="3">
    <location>
        <begin position="1"/>
        <end position="21"/>
    </location>
</feature>
<keyword evidence="2" id="KW-0479">Metal-binding</keyword>
<feature type="binding site" evidence="2">
    <location>
        <position position="155"/>
    </location>
    <ligand>
        <name>Zn(2+)</name>
        <dbReference type="ChEBI" id="CHEBI:29105"/>
    </ligand>
</feature>
<protein>
    <submittedName>
        <fullName evidence="4">Carbonic anhydrase</fullName>
    </submittedName>
</protein>
<dbReference type="GO" id="GO:0004089">
    <property type="term" value="F:carbonate dehydratase activity"/>
    <property type="evidence" value="ECO:0007669"/>
    <property type="project" value="InterPro"/>
</dbReference>
<dbReference type="AlphaFoldDB" id="A0A521D1D9"/>
<dbReference type="Pfam" id="PF00484">
    <property type="entry name" value="Pro_CA"/>
    <property type="match status" value="1"/>
</dbReference>
<dbReference type="Gene3D" id="3.40.1050.10">
    <property type="entry name" value="Carbonic anhydrase"/>
    <property type="match status" value="1"/>
</dbReference>
<dbReference type="InterPro" id="IPR036874">
    <property type="entry name" value="Carbonic_anhydrase_sf"/>
</dbReference>
<sequence>MKKAFILVLSLLYLYCCLNSCKNKSTTIENNERQTVIKNEEIINSEFLTAEKQSELTPQKILEVLKAGNKDYTEDNLTVRNTSFRIREASLGQYPGAVVLSCLDSRVPVEDVFHCGIGDLFVARVAGNIVNEDILGSLEYACKVSGAKAIVVLGHEHCGAIKSAIDNVELGNITALLSKIKPSVNSLNDFKEEKTSKNQQFVEAVCHQNVKKAIEDIRTLSPILKEMEQKGEIVIVGAEYHMETGKVDFFQ</sequence>